<name>L1Q2E2_9CLOT</name>
<accession>L1Q2E2</accession>
<proteinExistence type="predicted"/>
<sequence>MKKFLMYIPILFLTLSMFSTSNIYSILVENKSKITNYSITAPNKSLPKWWR</sequence>
<protein>
    <submittedName>
        <fullName evidence="1">Uncharacterized protein</fullName>
    </submittedName>
</protein>
<comment type="caution">
    <text evidence="1">The sequence shown here is derived from an EMBL/GenBank/DDBJ whole genome shotgun (WGS) entry which is preliminary data.</text>
</comment>
<reference evidence="1 2" key="1">
    <citation type="submission" date="2012-05" db="EMBL/GenBank/DDBJ databases">
        <authorList>
            <person name="Weinstock G."/>
            <person name="Sodergren E."/>
            <person name="Lobos E.A."/>
            <person name="Fulton L."/>
            <person name="Fulton R."/>
            <person name="Courtney L."/>
            <person name="Fronick C."/>
            <person name="O'Laughlin M."/>
            <person name="Godfrey J."/>
            <person name="Wilson R.M."/>
            <person name="Miner T."/>
            <person name="Farmer C."/>
            <person name="Delehaunty K."/>
            <person name="Cordes M."/>
            <person name="Minx P."/>
            <person name="Tomlinson C."/>
            <person name="Chen J."/>
            <person name="Wollam A."/>
            <person name="Pepin K.H."/>
            <person name="Bhonagiri V."/>
            <person name="Zhang X."/>
            <person name="Suruliraj S."/>
            <person name="Warren W."/>
            <person name="Mitreva M."/>
            <person name="Mardis E.R."/>
            <person name="Wilson R.K."/>
        </authorList>
    </citation>
    <scope>NUCLEOTIDE SEQUENCE [LARGE SCALE GENOMIC DNA]</scope>
    <source>
        <strain evidence="1 2">DSM 1785</strain>
    </source>
</reference>
<dbReference type="Proteomes" id="UP000010420">
    <property type="component" value="Unassembled WGS sequence"/>
</dbReference>
<keyword evidence="2" id="KW-1185">Reference proteome</keyword>
<dbReference type="EMBL" id="AMEZ01000136">
    <property type="protein sequence ID" value="EKY22076.1"/>
    <property type="molecule type" value="Genomic_DNA"/>
</dbReference>
<evidence type="ECO:0000313" key="1">
    <source>
        <dbReference type="EMBL" id="EKY22076.1"/>
    </source>
</evidence>
<dbReference type="PATRIC" id="fig|545697.3.peg.3330"/>
<gene>
    <name evidence="1" type="ORF">HMPREF0216_03406</name>
</gene>
<dbReference type="HOGENOM" id="CLU_3097328_0_0_9"/>
<organism evidence="1 2">
    <name type="scientific">Clostridium celatum DSM 1785</name>
    <dbReference type="NCBI Taxonomy" id="545697"/>
    <lineage>
        <taxon>Bacteria</taxon>
        <taxon>Bacillati</taxon>
        <taxon>Bacillota</taxon>
        <taxon>Clostridia</taxon>
        <taxon>Eubacteriales</taxon>
        <taxon>Clostridiaceae</taxon>
        <taxon>Clostridium</taxon>
    </lineage>
</organism>
<dbReference type="RefSeq" id="WP_005216324.1">
    <property type="nucleotide sequence ID" value="NZ_KB291716.1"/>
</dbReference>
<dbReference type="AlphaFoldDB" id="L1Q2E2"/>
<evidence type="ECO:0000313" key="2">
    <source>
        <dbReference type="Proteomes" id="UP000010420"/>
    </source>
</evidence>